<sequence>MTADELRLLPPNTFLILPFENKLKGTMLIYIEIVFKYARRLNRHDFLLRSLLYN</sequence>
<reference evidence="2" key="1">
    <citation type="journal article" date="2011" name="Nat. Biotechnol.">
        <title>The genomic sequence of the Chinese hamster ovary (CHO)-K1 cell line.</title>
        <authorList>
            <person name="Xu X."/>
            <person name="Nagarajan H."/>
            <person name="Lewis N.E."/>
            <person name="Pan S."/>
            <person name="Cai Z."/>
            <person name="Liu X."/>
            <person name="Chen W."/>
            <person name="Xie M."/>
            <person name="Wang W."/>
            <person name="Hammond S."/>
            <person name="Andersen M.R."/>
            <person name="Neff N."/>
            <person name="Passarelli B."/>
            <person name="Koh W."/>
            <person name="Fan H.C."/>
            <person name="Wang J."/>
            <person name="Gui Y."/>
            <person name="Lee K.H."/>
            <person name="Betenbaugh M.J."/>
            <person name="Quake S.R."/>
            <person name="Famili I."/>
            <person name="Palsson B.O."/>
            <person name="Wang J."/>
        </authorList>
    </citation>
    <scope>NUCLEOTIDE SEQUENCE [LARGE SCALE GENOMIC DNA]</scope>
    <source>
        <strain evidence="2">CHO K1 cell line</strain>
    </source>
</reference>
<gene>
    <name evidence="1" type="ORF">I79_008410</name>
</gene>
<protein>
    <submittedName>
        <fullName evidence="1">Uncharacterized protein</fullName>
    </submittedName>
</protein>
<accession>G3HD37</accession>
<dbReference type="AlphaFoldDB" id="G3HD37"/>
<evidence type="ECO:0000313" key="1">
    <source>
        <dbReference type="EMBL" id="EGV98653.1"/>
    </source>
</evidence>
<proteinExistence type="predicted"/>
<dbReference type="Proteomes" id="UP000001075">
    <property type="component" value="Unassembled WGS sequence"/>
</dbReference>
<organism evidence="1 2">
    <name type="scientific">Cricetulus griseus</name>
    <name type="common">Chinese hamster</name>
    <name type="synonym">Cricetulus barabensis griseus</name>
    <dbReference type="NCBI Taxonomy" id="10029"/>
    <lineage>
        <taxon>Eukaryota</taxon>
        <taxon>Metazoa</taxon>
        <taxon>Chordata</taxon>
        <taxon>Craniata</taxon>
        <taxon>Vertebrata</taxon>
        <taxon>Euteleostomi</taxon>
        <taxon>Mammalia</taxon>
        <taxon>Eutheria</taxon>
        <taxon>Euarchontoglires</taxon>
        <taxon>Glires</taxon>
        <taxon>Rodentia</taxon>
        <taxon>Myomorpha</taxon>
        <taxon>Muroidea</taxon>
        <taxon>Cricetidae</taxon>
        <taxon>Cricetinae</taxon>
        <taxon>Cricetulus</taxon>
    </lineage>
</organism>
<evidence type="ECO:0000313" key="2">
    <source>
        <dbReference type="Proteomes" id="UP000001075"/>
    </source>
</evidence>
<name>G3HD37_CRIGR</name>
<dbReference type="InParanoid" id="G3HD37"/>
<dbReference type="EMBL" id="JH000288">
    <property type="protein sequence ID" value="EGV98653.1"/>
    <property type="molecule type" value="Genomic_DNA"/>
</dbReference>